<dbReference type="Proteomes" id="UP000077519">
    <property type="component" value="Unassembled WGS sequence"/>
</dbReference>
<comment type="caution">
    <text evidence="1">The sequence shown here is derived from an EMBL/GenBank/DDBJ whole genome shotgun (WGS) entry which is preliminary data.</text>
</comment>
<sequence>MAVDNRFAAVKASGVTADGVRRFADGSSENLNPDALAALTEANLTESELHDLAEWLETA</sequence>
<dbReference type="EMBL" id="LVHI01000006">
    <property type="protein sequence ID" value="OAK56084.1"/>
    <property type="molecule type" value="Genomic_DNA"/>
</dbReference>
<keyword evidence="2" id="KW-1185">Reference proteome</keyword>
<organism evidence="1 2">
    <name type="scientific">Rhodococcoides kyotonense</name>
    <dbReference type="NCBI Taxonomy" id="398843"/>
    <lineage>
        <taxon>Bacteria</taxon>
        <taxon>Bacillati</taxon>
        <taxon>Actinomycetota</taxon>
        <taxon>Actinomycetes</taxon>
        <taxon>Mycobacteriales</taxon>
        <taxon>Nocardiaceae</taxon>
        <taxon>Rhodococcoides</taxon>
    </lineage>
</organism>
<dbReference type="AlphaFoldDB" id="A0A177YKK1"/>
<evidence type="ECO:0000313" key="1">
    <source>
        <dbReference type="EMBL" id="OAK56084.1"/>
    </source>
</evidence>
<protein>
    <submittedName>
        <fullName evidence="1">Uncharacterized protein</fullName>
    </submittedName>
</protein>
<accession>A0A177YKK1</accession>
<evidence type="ECO:0000313" key="2">
    <source>
        <dbReference type="Proteomes" id="UP000077519"/>
    </source>
</evidence>
<proteinExistence type="predicted"/>
<reference evidence="1 2" key="1">
    <citation type="submission" date="2016-03" db="EMBL/GenBank/DDBJ databases">
        <title>Genome sequence of Rhodococcus kyotonensis KB10.</title>
        <authorList>
            <person name="Jeong H."/>
            <person name="Hong C.E."/>
            <person name="Jo S.H."/>
            <person name="Park J.M."/>
        </authorList>
    </citation>
    <scope>NUCLEOTIDE SEQUENCE [LARGE SCALE GENOMIC DNA]</scope>
    <source>
        <strain evidence="1 2">KB10</strain>
    </source>
</reference>
<dbReference type="RefSeq" id="WP_068422829.1">
    <property type="nucleotide sequence ID" value="NZ_LVHI01000006.1"/>
</dbReference>
<gene>
    <name evidence="1" type="ORF">A3K89_17985</name>
</gene>
<name>A0A177YKK1_9NOCA</name>